<evidence type="ECO:0000313" key="17">
    <source>
        <dbReference type="EMBL" id="EPS74250.1"/>
    </source>
</evidence>
<dbReference type="PRINTS" id="PR00417">
    <property type="entry name" value="PRTPISMRASEI"/>
</dbReference>
<dbReference type="GO" id="GO:0003677">
    <property type="term" value="F:DNA binding"/>
    <property type="evidence" value="ECO:0007669"/>
    <property type="project" value="UniProtKB-KW"/>
</dbReference>
<dbReference type="PANTHER" id="PTHR42785:SF1">
    <property type="entry name" value="DNA TOPOISOMERASE"/>
    <property type="match status" value="1"/>
</dbReference>
<protein>
    <recommendedName>
        <fullName evidence="3">DNA topoisomerase</fullName>
        <ecNumber evidence="3">5.6.2.1</ecNumber>
    </recommendedName>
    <alternativeName>
        <fullName evidence="14">Omega-protein</fullName>
    </alternativeName>
    <alternativeName>
        <fullName evidence="13">Relaxing enzyme</fullName>
    </alternativeName>
    <alternativeName>
        <fullName evidence="11">Swivelase</fullName>
    </alternativeName>
    <alternativeName>
        <fullName evidence="12">Untwisting enzyme</fullName>
    </alternativeName>
</protein>
<evidence type="ECO:0000256" key="8">
    <source>
        <dbReference type="ARBA" id="ARBA00023029"/>
    </source>
</evidence>
<dbReference type="Pfam" id="PF01396">
    <property type="entry name" value="Zn_ribbon_Top1"/>
    <property type="match status" value="1"/>
</dbReference>
<evidence type="ECO:0000256" key="10">
    <source>
        <dbReference type="ARBA" id="ARBA00023235"/>
    </source>
</evidence>
<dbReference type="SMART" id="SM00437">
    <property type="entry name" value="TOP1Ac"/>
    <property type="match status" value="1"/>
</dbReference>
<dbReference type="GO" id="GO:0003917">
    <property type="term" value="F:DNA topoisomerase type I (single strand cut, ATP-independent) activity"/>
    <property type="evidence" value="ECO:0007669"/>
    <property type="project" value="UniProtKB-EC"/>
</dbReference>
<dbReference type="InterPro" id="IPR025589">
    <property type="entry name" value="Toprim_C_rpt"/>
</dbReference>
<dbReference type="EC" id="5.6.2.1" evidence="3"/>
<dbReference type="SUPFAM" id="SSF56712">
    <property type="entry name" value="Prokaryotic type I DNA topoisomerase"/>
    <property type="match status" value="1"/>
</dbReference>
<feature type="non-terminal residue" evidence="17">
    <location>
        <position position="1"/>
    </location>
</feature>
<dbReference type="InterPro" id="IPR005733">
    <property type="entry name" value="TopoI_bac-type"/>
</dbReference>
<keyword evidence="9" id="KW-0238">DNA-binding</keyword>
<dbReference type="EMBL" id="AUSU01000132">
    <property type="protein sequence ID" value="EPS74250.1"/>
    <property type="molecule type" value="Genomic_DNA"/>
</dbReference>
<dbReference type="GO" id="GO:0005694">
    <property type="term" value="C:chromosome"/>
    <property type="evidence" value="ECO:0007669"/>
    <property type="project" value="InterPro"/>
</dbReference>
<keyword evidence="18" id="KW-1185">Reference proteome</keyword>
<feature type="non-terminal residue" evidence="17">
    <location>
        <position position="821"/>
    </location>
</feature>
<evidence type="ECO:0000256" key="12">
    <source>
        <dbReference type="ARBA" id="ARBA00031985"/>
    </source>
</evidence>
<evidence type="ECO:0000256" key="2">
    <source>
        <dbReference type="ARBA" id="ARBA00009446"/>
    </source>
</evidence>
<organism evidence="17 18">
    <name type="scientific">Genlisea aurea</name>
    <dbReference type="NCBI Taxonomy" id="192259"/>
    <lineage>
        <taxon>Eukaryota</taxon>
        <taxon>Viridiplantae</taxon>
        <taxon>Streptophyta</taxon>
        <taxon>Embryophyta</taxon>
        <taxon>Tracheophyta</taxon>
        <taxon>Spermatophyta</taxon>
        <taxon>Magnoliopsida</taxon>
        <taxon>eudicotyledons</taxon>
        <taxon>Gunneridae</taxon>
        <taxon>Pentapetalae</taxon>
        <taxon>asterids</taxon>
        <taxon>lamiids</taxon>
        <taxon>Lamiales</taxon>
        <taxon>Lentibulariaceae</taxon>
        <taxon>Genlisea</taxon>
    </lineage>
</organism>
<dbReference type="Gene3D" id="3.30.65.10">
    <property type="entry name" value="Bacterial Topoisomerase I, domain 1"/>
    <property type="match status" value="1"/>
</dbReference>
<dbReference type="Pfam" id="PF13368">
    <property type="entry name" value="Toprim_C_rpt"/>
    <property type="match status" value="1"/>
</dbReference>
<evidence type="ECO:0000259" key="15">
    <source>
        <dbReference type="PROSITE" id="PS50880"/>
    </source>
</evidence>
<keyword evidence="8" id="KW-0799">Topoisomerase</keyword>
<dbReference type="PANTHER" id="PTHR42785">
    <property type="entry name" value="DNA TOPOISOMERASE, TYPE IA, CORE"/>
    <property type="match status" value="1"/>
</dbReference>
<dbReference type="NCBIfam" id="TIGR01051">
    <property type="entry name" value="topA_bact"/>
    <property type="match status" value="1"/>
</dbReference>
<dbReference type="InterPro" id="IPR013826">
    <property type="entry name" value="Topo_IA_cen_sub3"/>
</dbReference>
<proteinExistence type="inferred from homology"/>
<name>S8D4C5_9LAMI</name>
<comment type="similarity">
    <text evidence="2">Belongs to the type IA topoisomerase family.</text>
</comment>
<dbReference type="Gene3D" id="2.70.20.10">
    <property type="entry name" value="Topoisomerase I, domain 3"/>
    <property type="match status" value="1"/>
</dbReference>
<evidence type="ECO:0000259" key="16">
    <source>
        <dbReference type="PROSITE" id="PS52039"/>
    </source>
</evidence>
<keyword evidence="10" id="KW-0413">Isomerase</keyword>
<evidence type="ECO:0000256" key="3">
    <source>
        <dbReference type="ARBA" id="ARBA00012891"/>
    </source>
</evidence>
<dbReference type="OrthoDB" id="430051at2759"/>
<evidence type="ECO:0000256" key="7">
    <source>
        <dbReference type="ARBA" id="ARBA00022842"/>
    </source>
</evidence>
<dbReference type="InterPro" id="IPR013498">
    <property type="entry name" value="Topo_IA_Znf"/>
</dbReference>
<dbReference type="Gene3D" id="1.10.290.10">
    <property type="entry name" value="Topoisomerase I, domain 4"/>
    <property type="match status" value="1"/>
</dbReference>
<keyword evidence="7" id="KW-0460">Magnesium</keyword>
<keyword evidence="5" id="KW-0863">Zinc-finger</keyword>
<evidence type="ECO:0000256" key="9">
    <source>
        <dbReference type="ARBA" id="ARBA00023125"/>
    </source>
</evidence>
<dbReference type="InterPro" id="IPR023406">
    <property type="entry name" value="Topo_IA_AS"/>
</dbReference>
<accession>S8D4C5</accession>
<dbReference type="Gene3D" id="1.10.460.10">
    <property type="entry name" value="Topoisomerase I, domain 2"/>
    <property type="match status" value="1"/>
</dbReference>
<dbReference type="GO" id="GO:0006265">
    <property type="term" value="P:DNA topological change"/>
    <property type="evidence" value="ECO:0007669"/>
    <property type="project" value="InterPro"/>
</dbReference>
<comment type="caution">
    <text evidence="17">The sequence shown here is derived from an EMBL/GenBank/DDBJ whole genome shotgun (WGS) entry which is preliminary data.</text>
</comment>
<dbReference type="Pfam" id="PF01751">
    <property type="entry name" value="Toprim"/>
    <property type="match status" value="1"/>
</dbReference>
<dbReference type="Gene3D" id="3.40.50.140">
    <property type="match status" value="1"/>
</dbReference>
<evidence type="ECO:0000256" key="1">
    <source>
        <dbReference type="ARBA" id="ARBA00000213"/>
    </source>
</evidence>
<dbReference type="InterPro" id="IPR013824">
    <property type="entry name" value="Topo_IA_cen_sub1"/>
</dbReference>
<dbReference type="InterPro" id="IPR003602">
    <property type="entry name" value="Topo_IA_DNA-bd_dom"/>
</dbReference>
<evidence type="ECO:0000256" key="5">
    <source>
        <dbReference type="ARBA" id="ARBA00022771"/>
    </source>
</evidence>
<sequence>LSTKTKSSARKVWPQLYPPVSKSVLVVESATKAKLIQGYLGEMFEVVPSYGHVRDLAARSGSVRPDDDFSMVWEVPSAAWSHLKSIKDALKGAKNLILATDPDREGEAIAWHIVEMLNQQDALPKDVTIARVTFQEITESSIKASLMDPRDIDSDLVDAYLARRALDYLIGFNVSPLLWRKLPGCQSAGRVQSAALALISDREKEIGEFKNQEYWTVEALFQKSILNSDGKCSIPSRLTRFASNKLDQLSISSDQQAGEIAEKVRDSKFFVVRAQRGKSQRSPPNPYITSTLQQDAANRLDFSSSRTMSVAQKLYEGFQLSDGRATGLITYIRTDGFHISDQAAKDIHSFVAEMYGKVYASGSERRYFKKVKNSQEAHEAIRPTDIRRLPSKLVGVLDEDSLKLYTLIWCRTMACQMSPAVASQIHCDIGNKSKSILFHSSSSRVDFLGFRAVYEDAEAEGIGYRDDDEDEKNRRDGTFEFLSQLEPGQELRLSNVELSQHYTQPPPRYTEASLVKKMEELGIGRPSTYSTTIKVLKDRHYILIKNRSLHPEFRGRMVSAFLSSYFSEVTDYGFTADMETELDNVSAGATEWKGLLKDYWTRFSKYCENASTVHIHQVEKMLETAFGDVLFAPFAGDERTCPSCKEGTLVFKVSKFGAGYFIGCNQHPKCRYIAKTLYGEDDDEDEDDRKKSQIEEPKLLGLKPGSNEKVLLKAGPYGYYVQLGEDRKGIVPKRASVLQNKDLESFTLEDALDMLKYPITLGKHPNDGWPVILRLSKEGFSLKHRSNRIPVPKGVKGDEIDLEKALKLLNGNGVKKSGRPK</sequence>
<evidence type="ECO:0000256" key="14">
    <source>
        <dbReference type="ARBA" id="ARBA00032877"/>
    </source>
</evidence>
<dbReference type="PROSITE" id="PS52039">
    <property type="entry name" value="TOPO_IA_2"/>
    <property type="match status" value="1"/>
</dbReference>
<dbReference type="InterPro" id="IPR003601">
    <property type="entry name" value="Topo_IA_2"/>
</dbReference>
<dbReference type="AlphaFoldDB" id="S8D4C5"/>
<gene>
    <name evidence="17" type="ORF">M569_00504</name>
</gene>
<keyword evidence="4" id="KW-0479">Metal-binding</keyword>
<evidence type="ECO:0000256" key="13">
    <source>
        <dbReference type="ARBA" id="ARBA00032235"/>
    </source>
</evidence>
<dbReference type="InterPro" id="IPR013825">
    <property type="entry name" value="Topo_IA_cen_sub2"/>
</dbReference>
<dbReference type="InterPro" id="IPR006171">
    <property type="entry name" value="TOPRIM_dom"/>
</dbReference>
<dbReference type="PROSITE" id="PS50880">
    <property type="entry name" value="TOPRIM"/>
    <property type="match status" value="1"/>
</dbReference>
<dbReference type="CDD" id="cd00186">
    <property type="entry name" value="TOP1Ac"/>
    <property type="match status" value="1"/>
</dbReference>
<dbReference type="PROSITE" id="PS00396">
    <property type="entry name" value="TOPO_IA_1"/>
    <property type="match status" value="1"/>
</dbReference>
<dbReference type="GO" id="GO:0008270">
    <property type="term" value="F:zinc ion binding"/>
    <property type="evidence" value="ECO:0007669"/>
    <property type="project" value="UniProtKB-KW"/>
</dbReference>
<feature type="domain" description="Topo IA-type catalytic" evidence="16">
    <location>
        <begin position="153"/>
        <end position="607"/>
    </location>
</feature>
<comment type="catalytic activity">
    <reaction evidence="1">
        <text>ATP-independent breakage of single-stranded DNA, followed by passage and rejoining.</text>
        <dbReference type="EC" id="5.6.2.1"/>
    </reaction>
</comment>
<dbReference type="SMART" id="SM00436">
    <property type="entry name" value="TOP1Bc"/>
    <property type="match status" value="1"/>
</dbReference>
<feature type="domain" description="Toprim" evidence="15">
    <location>
        <begin position="22"/>
        <end position="137"/>
    </location>
</feature>
<reference evidence="17 18" key="1">
    <citation type="journal article" date="2013" name="BMC Genomics">
        <title>The miniature genome of a carnivorous plant Genlisea aurea contains a low number of genes and short non-coding sequences.</title>
        <authorList>
            <person name="Leushkin E.V."/>
            <person name="Sutormin R.A."/>
            <person name="Nabieva E.R."/>
            <person name="Penin A.A."/>
            <person name="Kondrashov A.S."/>
            <person name="Logacheva M.D."/>
        </authorList>
    </citation>
    <scope>NUCLEOTIDE SEQUENCE [LARGE SCALE GENOMIC DNA]</scope>
</reference>
<dbReference type="Proteomes" id="UP000015453">
    <property type="component" value="Unassembled WGS sequence"/>
</dbReference>
<evidence type="ECO:0000313" key="18">
    <source>
        <dbReference type="Proteomes" id="UP000015453"/>
    </source>
</evidence>
<dbReference type="InterPro" id="IPR013497">
    <property type="entry name" value="Topo_IA_cen"/>
</dbReference>
<dbReference type="InterPro" id="IPR028612">
    <property type="entry name" value="Topoisom_1_IA"/>
</dbReference>
<dbReference type="InterPro" id="IPR023405">
    <property type="entry name" value="Topo_IA_core_domain"/>
</dbReference>
<evidence type="ECO:0000256" key="4">
    <source>
        <dbReference type="ARBA" id="ARBA00022723"/>
    </source>
</evidence>
<dbReference type="InterPro" id="IPR034149">
    <property type="entry name" value="TOPRIM_TopoI"/>
</dbReference>
<dbReference type="CDD" id="cd03363">
    <property type="entry name" value="TOPRIM_TopoIA_TopoI"/>
    <property type="match status" value="1"/>
</dbReference>
<evidence type="ECO:0000256" key="6">
    <source>
        <dbReference type="ARBA" id="ARBA00022833"/>
    </source>
</evidence>
<keyword evidence="6" id="KW-0862">Zinc</keyword>
<dbReference type="InterPro" id="IPR000380">
    <property type="entry name" value="Topo_IA"/>
</dbReference>
<dbReference type="Pfam" id="PF01131">
    <property type="entry name" value="Topoisom_bac"/>
    <property type="match status" value="1"/>
</dbReference>
<evidence type="ECO:0000256" key="11">
    <source>
        <dbReference type="ARBA" id="ARBA00030003"/>
    </source>
</evidence>
<dbReference type="SMART" id="SM00493">
    <property type="entry name" value="TOPRIM"/>
    <property type="match status" value="1"/>
</dbReference>
<dbReference type="HAMAP" id="MF_00952">
    <property type="entry name" value="Topoisom_1_prok"/>
    <property type="match status" value="1"/>
</dbReference>